<feature type="domain" description="Cytochrome b561 bacterial/Ni-hydrogenase" evidence="7">
    <location>
        <begin position="5"/>
        <end position="174"/>
    </location>
</feature>
<dbReference type="InterPro" id="IPR016174">
    <property type="entry name" value="Di-haem_cyt_TM"/>
</dbReference>
<evidence type="ECO:0000256" key="6">
    <source>
        <dbReference type="SAM" id="Phobius"/>
    </source>
</evidence>
<dbReference type="EMBL" id="LT629736">
    <property type="protein sequence ID" value="SDT14520.1"/>
    <property type="molecule type" value="Genomic_DNA"/>
</dbReference>
<reference evidence="9" key="1">
    <citation type="submission" date="2016-10" db="EMBL/GenBank/DDBJ databases">
        <authorList>
            <person name="Varghese N."/>
            <person name="Submissions S."/>
        </authorList>
    </citation>
    <scope>NUCLEOTIDE SEQUENCE [LARGE SCALE GENOMIC DNA]</scope>
    <source>
        <strain evidence="9">NRRL B-51270</strain>
    </source>
</reference>
<dbReference type="STRING" id="487184.SAMN05216421_3000"/>
<feature type="transmembrane region" description="Helical" evidence="6">
    <location>
        <begin position="145"/>
        <end position="162"/>
    </location>
</feature>
<evidence type="ECO:0000313" key="8">
    <source>
        <dbReference type="EMBL" id="SDT14520.1"/>
    </source>
</evidence>
<dbReference type="Pfam" id="PF01292">
    <property type="entry name" value="Ni_hydr_CYTB"/>
    <property type="match status" value="1"/>
</dbReference>
<dbReference type="GO" id="GO:0009055">
    <property type="term" value="F:electron transfer activity"/>
    <property type="evidence" value="ECO:0007669"/>
    <property type="project" value="InterPro"/>
</dbReference>
<feature type="transmembrane region" description="Helical" evidence="6">
    <location>
        <begin position="12"/>
        <end position="35"/>
    </location>
</feature>
<evidence type="ECO:0000256" key="3">
    <source>
        <dbReference type="ARBA" id="ARBA00022692"/>
    </source>
</evidence>
<sequence>MRIKVWDFPTRLFHWLLVLAVAGALLTVSLGEAWMLWHQRLGLAVVGLLGFRLVWGFCGPSAARFSSFVPTPHRLVAQWHGQWQGPGHTPVGALSVLAMLGLFGFQAVTGLFSSDDVAFSGPWAGEVSSQLSRTLSGWHRSTEEALYLLIGVHLLAIAAYQWRGKQLVGAMLHGRKPVPAAVEPPKPARPMVLVAALVTAGLAIWVASGL</sequence>
<feature type="transmembrane region" description="Helical" evidence="6">
    <location>
        <begin position="91"/>
        <end position="112"/>
    </location>
</feature>
<keyword evidence="3 6" id="KW-0812">Transmembrane</keyword>
<dbReference type="SUPFAM" id="SSF81342">
    <property type="entry name" value="Transmembrane di-heme cytochromes"/>
    <property type="match status" value="1"/>
</dbReference>
<dbReference type="GO" id="GO:0020037">
    <property type="term" value="F:heme binding"/>
    <property type="evidence" value="ECO:0007669"/>
    <property type="project" value="TreeGrafter"/>
</dbReference>
<dbReference type="GO" id="GO:0022904">
    <property type="term" value="P:respiratory electron transport chain"/>
    <property type="evidence" value="ECO:0007669"/>
    <property type="project" value="InterPro"/>
</dbReference>
<dbReference type="InterPro" id="IPR011577">
    <property type="entry name" value="Cyt_b561_bac/Ni-Hgenase"/>
</dbReference>
<keyword evidence="5 6" id="KW-0472">Membrane</keyword>
<gene>
    <name evidence="8" type="ORF">SAMN05216421_3000</name>
</gene>
<feature type="transmembrane region" description="Helical" evidence="6">
    <location>
        <begin position="191"/>
        <end position="208"/>
    </location>
</feature>
<evidence type="ECO:0000256" key="4">
    <source>
        <dbReference type="ARBA" id="ARBA00022989"/>
    </source>
</evidence>
<evidence type="ECO:0000256" key="5">
    <source>
        <dbReference type="ARBA" id="ARBA00023136"/>
    </source>
</evidence>
<evidence type="ECO:0000256" key="2">
    <source>
        <dbReference type="ARBA" id="ARBA00022475"/>
    </source>
</evidence>
<protein>
    <submittedName>
        <fullName evidence="8">Cytochrome b</fullName>
    </submittedName>
</protein>
<dbReference type="Gene3D" id="1.20.950.20">
    <property type="entry name" value="Transmembrane di-heme cytochromes, Chain C"/>
    <property type="match status" value="1"/>
</dbReference>
<dbReference type="PANTHER" id="PTHR30485">
    <property type="entry name" value="NI/FE-HYDROGENASE 1 B-TYPE CYTOCHROME SUBUNIT"/>
    <property type="match status" value="1"/>
</dbReference>
<comment type="subcellular location">
    <subcellularLocation>
        <location evidence="1">Cell membrane</location>
        <topology evidence="1">Multi-pass membrane protein</topology>
    </subcellularLocation>
</comment>
<keyword evidence="9" id="KW-1185">Reference proteome</keyword>
<evidence type="ECO:0000259" key="7">
    <source>
        <dbReference type="Pfam" id="PF01292"/>
    </source>
</evidence>
<feature type="transmembrane region" description="Helical" evidence="6">
    <location>
        <begin position="41"/>
        <end position="58"/>
    </location>
</feature>
<dbReference type="GO" id="GO:0005886">
    <property type="term" value="C:plasma membrane"/>
    <property type="evidence" value="ECO:0007669"/>
    <property type="project" value="UniProtKB-SubCell"/>
</dbReference>
<keyword evidence="4 6" id="KW-1133">Transmembrane helix</keyword>
<dbReference type="Proteomes" id="UP000243207">
    <property type="component" value="Chromosome I"/>
</dbReference>
<keyword evidence="2" id="KW-1003">Cell membrane</keyword>
<dbReference type="PANTHER" id="PTHR30485:SF2">
    <property type="entry name" value="BLL0597 PROTEIN"/>
    <property type="match status" value="1"/>
</dbReference>
<organism evidence="8 9">
    <name type="scientific">Halopseudomonas xinjiangensis</name>
    <dbReference type="NCBI Taxonomy" id="487184"/>
    <lineage>
        <taxon>Bacteria</taxon>
        <taxon>Pseudomonadati</taxon>
        <taxon>Pseudomonadota</taxon>
        <taxon>Gammaproteobacteria</taxon>
        <taxon>Pseudomonadales</taxon>
        <taxon>Pseudomonadaceae</taxon>
        <taxon>Halopseudomonas</taxon>
    </lineage>
</organism>
<dbReference type="AlphaFoldDB" id="A0A1H1XZC1"/>
<proteinExistence type="predicted"/>
<dbReference type="InterPro" id="IPR051542">
    <property type="entry name" value="Hydrogenase_cytochrome"/>
</dbReference>
<evidence type="ECO:0000313" key="9">
    <source>
        <dbReference type="Proteomes" id="UP000243207"/>
    </source>
</evidence>
<name>A0A1H1XZC1_9GAMM</name>
<evidence type="ECO:0000256" key="1">
    <source>
        <dbReference type="ARBA" id="ARBA00004651"/>
    </source>
</evidence>
<accession>A0A1H1XZC1</accession>
<dbReference type="RefSeq" id="WP_197673852.1">
    <property type="nucleotide sequence ID" value="NZ_LT629736.1"/>
</dbReference>